<accession>A0A3N9TKH6</accession>
<protein>
    <submittedName>
        <fullName evidence="9">NAD(P)H-dependent oxidoreductase</fullName>
    </submittedName>
</protein>
<dbReference type="Pfam" id="PF00881">
    <property type="entry name" value="Nitroreductase"/>
    <property type="match status" value="1"/>
</dbReference>
<organism evidence="9 10">
    <name type="scientific">Vibrio viridaestus</name>
    <dbReference type="NCBI Taxonomy" id="2487322"/>
    <lineage>
        <taxon>Bacteria</taxon>
        <taxon>Pseudomonadati</taxon>
        <taxon>Pseudomonadota</taxon>
        <taxon>Gammaproteobacteria</taxon>
        <taxon>Vibrionales</taxon>
        <taxon>Vibrionaceae</taxon>
        <taxon>Vibrio</taxon>
    </lineage>
</organism>
<reference evidence="9 10" key="1">
    <citation type="submission" date="2018-11" db="EMBL/GenBank/DDBJ databases">
        <title>Vibrio LJC006 sp. nov., isolated from seawater during the bloom of the enteromorpha.</title>
        <authorList>
            <person name="Liang J."/>
        </authorList>
    </citation>
    <scope>NUCLEOTIDE SEQUENCE [LARGE SCALE GENOMIC DNA]</scope>
    <source>
        <strain evidence="9 10">LJC006</strain>
    </source>
</reference>
<evidence type="ECO:0000313" key="10">
    <source>
        <dbReference type="Proteomes" id="UP000281112"/>
    </source>
</evidence>
<dbReference type="EMBL" id="RJVQ01000001">
    <property type="protein sequence ID" value="RQW64849.1"/>
    <property type="molecule type" value="Genomic_DNA"/>
</dbReference>
<keyword evidence="5" id="KW-0521">NADP</keyword>
<evidence type="ECO:0000259" key="8">
    <source>
        <dbReference type="Pfam" id="PF00881"/>
    </source>
</evidence>
<evidence type="ECO:0000313" key="9">
    <source>
        <dbReference type="EMBL" id="RQW64849.1"/>
    </source>
</evidence>
<dbReference type="GO" id="GO:0005829">
    <property type="term" value="C:cytosol"/>
    <property type="evidence" value="ECO:0007669"/>
    <property type="project" value="TreeGrafter"/>
</dbReference>
<dbReference type="SUPFAM" id="SSF55469">
    <property type="entry name" value="FMN-dependent nitroreductase-like"/>
    <property type="match status" value="1"/>
</dbReference>
<evidence type="ECO:0000256" key="3">
    <source>
        <dbReference type="ARBA" id="ARBA00022630"/>
    </source>
</evidence>
<comment type="similarity">
    <text evidence="2">Belongs to the nitroreductase family.</text>
</comment>
<sequence>MTHPIISDLSKRYTVKKYDATKKVSSDDLATVLEALRLSASSINSQPWKFVVIESDAAKQRFHETFANKFQFNQSHAKEASHVILFAHKEVYQEQDYDAVLNKQVIDGRLTAEKKADAFAAYGFVKMNEDEKGQHAAWTKNQTYIALGNALHTLARLNIDSTTMEGIDRDLIKEKFADELAGYDCHVALAIGYHHTEDRNATAPKSRLATEDVVTIL</sequence>
<dbReference type="Gene3D" id="3.40.109.10">
    <property type="entry name" value="NADH Oxidase"/>
    <property type="match status" value="1"/>
</dbReference>
<evidence type="ECO:0000256" key="2">
    <source>
        <dbReference type="ARBA" id="ARBA00007118"/>
    </source>
</evidence>
<comment type="cofactor">
    <cofactor evidence="1">
        <name>FMN</name>
        <dbReference type="ChEBI" id="CHEBI:58210"/>
    </cofactor>
</comment>
<dbReference type="InterPro" id="IPR000415">
    <property type="entry name" value="Nitroreductase-like"/>
</dbReference>
<keyword evidence="4" id="KW-0288">FMN</keyword>
<evidence type="ECO:0000256" key="7">
    <source>
        <dbReference type="ARBA" id="ARBA00023027"/>
    </source>
</evidence>
<dbReference type="GO" id="GO:0046857">
    <property type="term" value="F:oxidoreductase activity, acting on other nitrogenous compounds as donors, with NAD or NADP as acceptor"/>
    <property type="evidence" value="ECO:0007669"/>
    <property type="project" value="TreeGrafter"/>
</dbReference>
<evidence type="ECO:0000256" key="5">
    <source>
        <dbReference type="ARBA" id="ARBA00022857"/>
    </source>
</evidence>
<keyword evidence="7" id="KW-0520">NAD</keyword>
<keyword evidence="10" id="KW-1185">Reference proteome</keyword>
<dbReference type="CDD" id="cd02149">
    <property type="entry name" value="NfsB-like"/>
    <property type="match status" value="1"/>
</dbReference>
<evidence type="ECO:0000256" key="1">
    <source>
        <dbReference type="ARBA" id="ARBA00001917"/>
    </source>
</evidence>
<dbReference type="InterPro" id="IPR033878">
    <property type="entry name" value="NfsB-like"/>
</dbReference>
<dbReference type="GO" id="GO:0046256">
    <property type="term" value="P:2,4,6-trinitrotoluene catabolic process"/>
    <property type="evidence" value="ECO:0007669"/>
    <property type="project" value="TreeGrafter"/>
</dbReference>
<keyword evidence="6" id="KW-0560">Oxidoreductase</keyword>
<proteinExistence type="inferred from homology"/>
<gene>
    <name evidence="9" type="ORF">EES38_02070</name>
</gene>
<feature type="domain" description="Nitroreductase" evidence="8">
    <location>
        <begin position="10"/>
        <end position="193"/>
    </location>
</feature>
<evidence type="ECO:0000256" key="4">
    <source>
        <dbReference type="ARBA" id="ARBA00022643"/>
    </source>
</evidence>
<name>A0A3N9TKH6_9VIBR</name>
<dbReference type="PANTHER" id="PTHR23026:SF125">
    <property type="entry name" value="OXYGEN-INSENSITIVE NAD(P)H NITROREDUCTASE"/>
    <property type="match status" value="1"/>
</dbReference>
<dbReference type="Proteomes" id="UP000281112">
    <property type="component" value="Unassembled WGS sequence"/>
</dbReference>
<keyword evidence="3" id="KW-0285">Flavoprotein</keyword>
<dbReference type="InterPro" id="IPR029479">
    <property type="entry name" value="Nitroreductase"/>
</dbReference>
<dbReference type="RefSeq" id="WP_124935499.1">
    <property type="nucleotide sequence ID" value="NZ_RJVQ01000001.1"/>
</dbReference>
<dbReference type="PANTHER" id="PTHR23026">
    <property type="entry name" value="NADPH NITROREDUCTASE"/>
    <property type="match status" value="1"/>
</dbReference>
<evidence type="ECO:0000256" key="6">
    <source>
        <dbReference type="ARBA" id="ARBA00023002"/>
    </source>
</evidence>
<dbReference type="AlphaFoldDB" id="A0A3N9TKH6"/>
<dbReference type="OrthoDB" id="9809288at2"/>
<comment type="caution">
    <text evidence="9">The sequence shown here is derived from an EMBL/GenBank/DDBJ whole genome shotgun (WGS) entry which is preliminary data.</text>
</comment>
<dbReference type="InterPro" id="IPR050627">
    <property type="entry name" value="Nitroreductase/BluB"/>
</dbReference>